<feature type="compositionally biased region" description="Low complexity" evidence="2">
    <location>
        <begin position="182"/>
        <end position="196"/>
    </location>
</feature>
<keyword evidence="5" id="KW-1185">Reference proteome</keyword>
<sequence length="438" mass="48474">MPTLEQAALSGALTSIPLVGERDPDGREPDRKHDEDEDFEDLIENNQSEVDDDDGDEFRVRHRNRNTERDNTNYGYLNPAQARSNSSSPGGGSQSMSRGWSGNTGPKGVLLDFKASHGKSGAILGGSNTPNYPRQTSMNSALAKRRSPSNNPSSRHHQLRPSSPSSESDSSDSSDRDHSHIRTNTSKFNSTKTTTRLIFSSSPSDPNNQPHHQSNRLRFGTSPASSSSNSSPNNNIRVDKRGRKLFGHLREVGVENFIQAVEAEKDDKETVVLVHLYDPALESCLILNTHLSNLARVYPRTKFLRALASELDFFNESPIITMNRSKNLGVVPSLGTSPMRGFERLNLMDDDPFGPPEDQEEEEERDIIIESSRTSKATDTDILPTLIWYRSGEYVQSLPALERELPLGGIVRGEQGCQDLQRLLRKNGIITGPESGPL</sequence>
<dbReference type="AlphaFoldDB" id="A0A0L0UVJ3"/>
<organism evidence="4 5">
    <name type="scientific">Puccinia striiformis f. sp. tritici PST-78</name>
    <dbReference type="NCBI Taxonomy" id="1165861"/>
    <lineage>
        <taxon>Eukaryota</taxon>
        <taxon>Fungi</taxon>
        <taxon>Dikarya</taxon>
        <taxon>Basidiomycota</taxon>
        <taxon>Pucciniomycotina</taxon>
        <taxon>Pucciniomycetes</taxon>
        <taxon>Pucciniales</taxon>
        <taxon>Pucciniaceae</taxon>
        <taxon>Puccinia</taxon>
    </lineage>
</organism>
<dbReference type="PANTHER" id="PTHR46052:SF1">
    <property type="entry name" value="PHOSDUCIN-LIKE PROTEIN"/>
    <property type="match status" value="1"/>
</dbReference>
<gene>
    <name evidence="4" type="ORF">PSTG_15533</name>
</gene>
<comment type="similarity">
    <text evidence="1">Belongs to the phosducin family.</text>
</comment>
<feature type="compositionally biased region" description="Low complexity" evidence="2">
    <location>
        <begin position="222"/>
        <end position="235"/>
    </location>
</feature>
<dbReference type="PANTHER" id="PTHR46052">
    <property type="entry name" value="PHOSDUCIN-LIKE PROTEIN"/>
    <property type="match status" value="1"/>
</dbReference>
<protein>
    <recommendedName>
        <fullName evidence="3">Phosducin domain-containing protein</fullName>
    </recommendedName>
</protein>
<dbReference type="CDD" id="cd02957">
    <property type="entry name" value="Phd_like"/>
    <property type="match status" value="1"/>
</dbReference>
<dbReference type="InterPro" id="IPR051499">
    <property type="entry name" value="Phosducin-like_reg"/>
</dbReference>
<feature type="region of interest" description="Disordered" evidence="2">
    <location>
        <begin position="1"/>
        <end position="238"/>
    </location>
</feature>
<proteinExistence type="inferred from homology"/>
<evidence type="ECO:0000256" key="1">
    <source>
        <dbReference type="ARBA" id="ARBA00009686"/>
    </source>
</evidence>
<dbReference type="Gene3D" id="3.40.30.10">
    <property type="entry name" value="Glutaredoxin"/>
    <property type="match status" value="1"/>
</dbReference>
<name>A0A0L0UVJ3_9BASI</name>
<evidence type="ECO:0000313" key="4">
    <source>
        <dbReference type="EMBL" id="KNE91058.1"/>
    </source>
</evidence>
<accession>A0A0L0UVJ3</accession>
<dbReference type="InterPro" id="IPR024253">
    <property type="entry name" value="Phosducin_thioredoxin-like_dom"/>
</dbReference>
<dbReference type="STRING" id="1165861.A0A0L0UVJ3"/>
<feature type="compositionally biased region" description="Polar residues" evidence="2">
    <location>
        <begin position="197"/>
        <end position="212"/>
    </location>
</feature>
<dbReference type="Pfam" id="PF02114">
    <property type="entry name" value="Phosducin"/>
    <property type="match status" value="1"/>
</dbReference>
<evidence type="ECO:0000259" key="3">
    <source>
        <dbReference type="Pfam" id="PF02114"/>
    </source>
</evidence>
<evidence type="ECO:0000313" key="5">
    <source>
        <dbReference type="Proteomes" id="UP000054564"/>
    </source>
</evidence>
<comment type="caution">
    <text evidence="4">The sequence shown here is derived from an EMBL/GenBank/DDBJ whole genome shotgun (WGS) entry which is preliminary data.</text>
</comment>
<feature type="compositionally biased region" description="Acidic residues" evidence="2">
    <location>
        <begin position="35"/>
        <end position="56"/>
    </location>
</feature>
<feature type="compositionally biased region" description="Low complexity" evidence="2">
    <location>
        <begin position="84"/>
        <end position="99"/>
    </location>
</feature>
<dbReference type="InterPro" id="IPR036249">
    <property type="entry name" value="Thioredoxin-like_sf"/>
</dbReference>
<evidence type="ECO:0000256" key="2">
    <source>
        <dbReference type="SAM" id="MobiDB-lite"/>
    </source>
</evidence>
<feature type="compositionally biased region" description="Polar residues" evidence="2">
    <location>
        <begin position="126"/>
        <end position="140"/>
    </location>
</feature>
<dbReference type="SUPFAM" id="SSF52833">
    <property type="entry name" value="Thioredoxin-like"/>
    <property type="match status" value="1"/>
</dbReference>
<feature type="compositionally biased region" description="Basic and acidic residues" evidence="2">
    <location>
        <begin position="20"/>
        <end position="34"/>
    </location>
</feature>
<dbReference type="EMBL" id="AJIL01000222">
    <property type="protein sequence ID" value="KNE91058.1"/>
    <property type="molecule type" value="Genomic_DNA"/>
</dbReference>
<dbReference type="OrthoDB" id="70588at2759"/>
<dbReference type="Proteomes" id="UP000054564">
    <property type="component" value="Unassembled WGS sequence"/>
</dbReference>
<reference evidence="5" key="1">
    <citation type="submission" date="2014-03" db="EMBL/GenBank/DDBJ databases">
        <title>The Genome Sequence of Puccinia striiformis f. sp. tritici PST-78.</title>
        <authorList>
            <consortium name="The Broad Institute Genome Sequencing Platform"/>
            <person name="Cuomo C."/>
            <person name="Hulbert S."/>
            <person name="Chen X."/>
            <person name="Walker B."/>
            <person name="Young S.K."/>
            <person name="Zeng Q."/>
            <person name="Gargeya S."/>
            <person name="Fitzgerald M."/>
            <person name="Haas B."/>
            <person name="Abouelleil A."/>
            <person name="Alvarado L."/>
            <person name="Arachchi H.M."/>
            <person name="Berlin A.M."/>
            <person name="Chapman S.B."/>
            <person name="Goldberg J."/>
            <person name="Griggs A."/>
            <person name="Gujja S."/>
            <person name="Hansen M."/>
            <person name="Howarth C."/>
            <person name="Imamovic A."/>
            <person name="Larimer J."/>
            <person name="McCowan C."/>
            <person name="Montmayeur A."/>
            <person name="Murphy C."/>
            <person name="Neiman D."/>
            <person name="Pearson M."/>
            <person name="Priest M."/>
            <person name="Roberts A."/>
            <person name="Saif S."/>
            <person name="Shea T."/>
            <person name="Sisk P."/>
            <person name="Sykes S."/>
            <person name="Wortman J."/>
            <person name="Nusbaum C."/>
            <person name="Birren B."/>
        </authorList>
    </citation>
    <scope>NUCLEOTIDE SEQUENCE [LARGE SCALE GENOMIC DNA]</scope>
    <source>
        <strain evidence="5">race PST-78</strain>
    </source>
</reference>
<feature type="domain" description="Phosducin" evidence="3">
    <location>
        <begin position="254"/>
        <end position="310"/>
    </location>
</feature>